<sequence length="89" mass="10823">MSELVWKWLRSLWVWKEEMLVECRNYGSDVWRWIPWLLDIHLEGYTDFSLRGCPVFMYPSLYYGGRKFLWRLPCSSLTNSFAYQIKSVS</sequence>
<dbReference type="EMBL" id="PSQE01000005">
    <property type="protein sequence ID" value="RHN57100.1"/>
    <property type="molecule type" value="Genomic_DNA"/>
</dbReference>
<accession>A0A396HUT0</accession>
<gene>
    <name evidence="1" type="ORF">MtrunA17_Chr5g0436751</name>
</gene>
<evidence type="ECO:0000313" key="1">
    <source>
        <dbReference type="EMBL" id="RHN57100.1"/>
    </source>
</evidence>
<organism evidence="1">
    <name type="scientific">Medicago truncatula</name>
    <name type="common">Barrel medic</name>
    <name type="synonym">Medicago tribuloides</name>
    <dbReference type="NCBI Taxonomy" id="3880"/>
    <lineage>
        <taxon>Eukaryota</taxon>
        <taxon>Viridiplantae</taxon>
        <taxon>Streptophyta</taxon>
        <taxon>Embryophyta</taxon>
        <taxon>Tracheophyta</taxon>
        <taxon>Spermatophyta</taxon>
        <taxon>Magnoliopsida</taxon>
        <taxon>eudicotyledons</taxon>
        <taxon>Gunneridae</taxon>
        <taxon>Pentapetalae</taxon>
        <taxon>rosids</taxon>
        <taxon>fabids</taxon>
        <taxon>Fabales</taxon>
        <taxon>Fabaceae</taxon>
        <taxon>Papilionoideae</taxon>
        <taxon>50 kb inversion clade</taxon>
        <taxon>NPAAA clade</taxon>
        <taxon>Hologalegina</taxon>
        <taxon>IRL clade</taxon>
        <taxon>Trifolieae</taxon>
        <taxon>Medicago</taxon>
    </lineage>
</organism>
<comment type="caution">
    <text evidence="1">The sequence shown here is derived from an EMBL/GenBank/DDBJ whole genome shotgun (WGS) entry which is preliminary data.</text>
</comment>
<dbReference type="Gramene" id="rna32598">
    <property type="protein sequence ID" value="RHN57100.1"/>
    <property type="gene ID" value="gene32598"/>
</dbReference>
<reference evidence="1" key="1">
    <citation type="journal article" date="2018" name="Nat. Plants">
        <title>Whole-genome landscape of Medicago truncatula symbiotic genes.</title>
        <authorList>
            <person name="Pecrix Y."/>
            <person name="Gamas P."/>
            <person name="Carrere S."/>
        </authorList>
    </citation>
    <scope>NUCLEOTIDE SEQUENCE</scope>
    <source>
        <tissue evidence="1">Leaves</tissue>
    </source>
</reference>
<protein>
    <submittedName>
        <fullName evidence="1">Uncharacterized protein</fullName>
    </submittedName>
</protein>
<proteinExistence type="predicted"/>
<dbReference type="Proteomes" id="UP000265566">
    <property type="component" value="Chromosome 5"/>
</dbReference>
<dbReference type="AlphaFoldDB" id="A0A396HUT0"/>
<name>A0A396HUT0_MEDTR</name>